<keyword evidence="3" id="KW-0560">Oxidoreductase</keyword>
<reference evidence="3" key="3">
    <citation type="submission" date="2023-09" db="EMBL/GenBank/DDBJ databases">
        <authorList>
            <person name="Schober I."/>
            <person name="Bunk B."/>
        </authorList>
    </citation>
    <scope>NUCLEOTIDE SEQUENCE</scope>
    <source>
        <strain evidence="3">DSM 103800</strain>
    </source>
</reference>
<dbReference type="InterPro" id="IPR007138">
    <property type="entry name" value="ABM_dom"/>
</dbReference>
<dbReference type="GO" id="GO:0004497">
    <property type="term" value="F:monooxygenase activity"/>
    <property type="evidence" value="ECO:0007669"/>
    <property type="project" value="UniProtKB-KW"/>
</dbReference>
<dbReference type="Proteomes" id="UP001258945">
    <property type="component" value="Unassembled WGS sequence"/>
</dbReference>
<evidence type="ECO:0000313" key="5">
    <source>
        <dbReference type="Proteomes" id="UP001258945"/>
    </source>
</evidence>
<dbReference type="EMBL" id="JAVVDO010000005">
    <property type="protein sequence ID" value="MDT8330334.1"/>
    <property type="molecule type" value="Genomic_DNA"/>
</dbReference>
<reference evidence="3 5" key="2">
    <citation type="journal article" date="2019" name="Microb. Pathog.">
        <title>Comparison of VITEK 2, MALDI-TOF MS, 16S rRNA gene sequencing, and whole-genome sequencing for identification of Roseomonas mucosa.</title>
        <authorList>
            <person name="Rudolph W.W."/>
            <person name="Gunzer F."/>
            <person name="Trauth M."/>
            <person name="Bunk B."/>
            <person name="Bigge R."/>
            <person name="Schrottner P."/>
        </authorList>
    </citation>
    <scope>NUCLEOTIDE SEQUENCE [LARGE SCALE GENOMIC DNA]</scope>
    <source>
        <strain evidence="3 5">DSM 103800</strain>
    </source>
</reference>
<dbReference type="eggNOG" id="COG1359">
    <property type="taxonomic scope" value="Bacteria"/>
</dbReference>
<dbReference type="PROSITE" id="PS51725">
    <property type="entry name" value="ABM"/>
    <property type="match status" value="1"/>
</dbReference>
<dbReference type="STRING" id="257708.RGI145_01595"/>
<dbReference type="GO" id="GO:0005829">
    <property type="term" value="C:cytosol"/>
    <property type="evidence" value="ECO:0007669"/>
    <property type="project" value="TreeGrafter"/>
</dbReference>
<keyword evidence="5" id="KW-1185">Reference proteome</keyword>
<dbReference type="EMBL" id="CP015583">
    <property type="protein sequence ID" value="APT56000.1"/>
    <property type="molecule type" value="Genomic_DNA"/>
</dbReference>
<dbReference type="KEGG" id="rgi:RGI145_01595"/>
<name>A0A1L7ABB7_9PROT</name>
<accession>A0A1L7ABB7</accession>
<dbReference type="AlphaFoldDB" id="A0A1L7ABB7"/>
<sequence length="100" mass="11294">MPQTRFVVLAEFRLKPEGRARFIALARADAQGSVANEPGCRQFDLLLSEEDETLAVLHEVYDSRAAFETHLTMPHYLPFRDGVPDLVTGRSVRFFQQDAG</sequence>
<dbReference type="PANTHER" id="PTHR33336">
    <property type="entry name" value="QUINOL MONOOXYGENASE YGIN-RELATED"/>
    <property type="match status" value="1"/>
</dbReference>
<gene>
    <name evidence="2" type="ORF">RGI145_01595</name>
    <name evidence="3" type="ORF">RQ831_04660</name>
</gene>
<keyword evidence="2" id="KW-0503">Monooxygenase</keyword>
<dbReference type="Proteomes" id="UP000185494">
    <property type="component" value="Chromosome 1"/>
</dbReference>
<evidence type="ECO:0000313" key="2">
    <source>
        <dbReference type="EMBL" id="APT56000.1"/>
    </source>
</evidence>
<organism evidence="2 4">
    <name type="scientific">Roseomonas gilardii</name>
    <dbReference type="NCBI Taxonomy" id="257708"/>
    <lineage>
        <taxon>Bacteria</taxon>
        <taxon>Pseudomonadati</taxon>
        <taxon>Pseudomonadota</taxon>
        <taxon>Alphaproteobacteria</taxon>
        <taxon>Acetobacterales</taxon>
        <taxon>Roseomonadaceae</taxon>
        <taxon>Roseomonas</taxon>
    </lineage>
</organism>
<protein>
    <submittedName>
        <fullName evidence="2">Antibiotic biosynthesis monooxygenase</fullName>
    </submittedName>
    <submittedName>
        <fullName evidence="3">Quinol monooxygenase</fullName>
        <ecNumber evidence="3">1.-.-.-</ecNumber>
    </submittedName>
</protein>
<dbReference type="Gene3D" id="3.30.70.100">
    <property type="match status" value="1"/>
</dbReference>
<dbReference type="Pfam" id="PF03992">
    <property type="entry name" value="ABM"/>
    <property type="match status" value="1"/>
</dbReference>
<feature type="domain" description="ABM" evidence="1">
    <location>
        <begin position="6"/>
        <end position="95"/>
    </location>
</feature>
<dbReference type="InterPro" id="IPR050744">
    <property type="entry name" value="AI-2_Isomerase_LsrG"/>
</dbReference>
<evidence type="ECO:0000313" key="3">
    <source>
        <dbReference type="EMBL" id="MDT8330334.1"/>
    </source>
</evidence>
<dbReference type="SUPFAM" id="SSF54909">
    <property type="entry name" value="Dimeric alpha+beta barrel"/>
    <property type="match status" value="1"/>
</dbReference>
<evidence type="ECO:0000313" key="4">
    <source>
        <dbReference type="Proteomes" id="UP000185494"/>
    </source>
</evidence>
<dbReference type="PANTHER" id="PTHR33336:SF1">
    <property type="entry name" value="(4S)-4-HYDROXY-5-PHOSPHONOOXYPENTANE-2,3-DIONE ISOMERASE"/>
    <property type="match status" value="1"/>
</dbReference>
<dbReference type="EC" id="1.-.-.-" evidence="3"/>
<proteinExistence type="predicted"/>
<evidence type="ECO:0000259" key="1">
    <source>
        <dbReference type="PROSITE" id="PS51725"/>
    </source>
</evidence>
<reference evidence="2 4" key="1">
    <citation type="submission" date="2016-05" db="EMBL/GenBank/DDBJ databases">
        <title>Complete Genome and Methylome Analysis of Psychrotrophic Bacterial Isolates from Antarctic Lake Untersee.</title>
        <authorList>
            <person name="Fomenkov A."/>
            <person name="Akimov V.N."/>
            <person name="Vasilyeva L.V."/>
            <person name="Andersen D."/>
            <person name="Vincze T."/>
            <person name="Roberts R.J."/>
        </authorList>
    </citation>
    <scope>NUCLEOTIDE SEQUENCE [LARGE SCALE GENOMIC DNA]</scope>
    <source>
        <strain evidence="2 4">U14-5</strain>
    </source>
</reference>
<dbReference type="RefSeq" id="WP_075796957.1">
    <property type="nucleotide sequence ID" value="NZ_CP015583.1"/>
</dbReference>
<dbReference type="InterPro" id="IPR011008">
    <property type="entry name" value="Dimeric_a/b-barrel"/>
</dbReference>